<evidence type="ECO:0008006" key="7">
    <source>
        <dbReference type="Google" id="ProtNLM"/>
    </source>
</evidence>
<dbReference type="Gene3D" id="2.130.10.10">
    <property type="entry name" value="YVTN repeat-like/Quinoprotein amine dehydrogenase"/>
    <property type="match status" value="1"/>
</dbReference>
<evidence type="ECO:0000313" key="5">
    <source>
        <dbReference type="EMBL" id="EPZ35371.1"/>
    </source>
</evidence>
<evidence type="ECO:0000313" key="6">
    <source>
        <dbReference type="Proteomes" id="UP000030755"/>
    </source>
</evidence>
<evidence type="ECO:0000256" key="3">
    <source>
        <dbReference type="ARBA" id="ARBA00025740"/>
    </source>
</evidence>
<accession>A0A075B322</accession>
<gene>
    <name evidence="5" type="ORF">O9G_003025</name>
</gene>
<feature type="region of interest" description="Disordered" evidence="4">
    <location>
        <begin position="76"/>
        <end position="116"/>
    </location>
</feature>
<dbReference type="InterPro" id="IPR015943">
    <property type="entry name" value="WD40/YVTN_repeat-like_dom_sf"/>
</dbReference>
<dbReference type="SUPFAM" id="SSF50978">
    <property type="entry name" value="WD40 repeat-like"/>
    <property type="match status" value="1"/>
</dbReference>
<dbReference type="Proteomes" id="UP000030755">
    <property type="component" value="Unassembled WGS sequence"/>
</dbReference>
<dbReference type="HOGENOM" id="CLU_850339_0_0_1"/>
<dbReference type="PANTHER" id="PTHR11227">
    <property type="entry name" value="WD-REPEAT PROTEIN INTERACTING WITH PHOSPHOINOSIDES WIPI -RELATED"/>
    <property type="match status" value="1"/>
</dbReference>
<evidence type="ECO:0000256" key="2">
    <source>
        <dbReference type="ARBA" id="ARBA00022737"/>
    </source>
</evidence>
<organism evidence="5 6">
    <name type="scientific">Rozella allomycis (strain CSF55)</name>
    <dbReference type="NCBI Taxonomy" id="988480"/>
    <lineage>
        <taxon>Eukaryota</taxon>
        <taxon>Fungi</taxon>
        <taxon>Fungi incertae sedis</taxon>
        <taxon>Cryptomycota</taxon>
        <taxon>Cryptomycota incertae sedis</taxon>
        <taxon>Rozella</taxon>
    </lineage>
</organism>
<dbReference type="EMBL" id="KE560847">
    <property type="protein sequence ID" value="EPZ35371.1"/>
    <property type="molecule type" value="Genomic_DNA"/>
</dbReference>
<protein>
    <recommendedName>
        <fullName evidence="7">WD40 repeat-like protein</fullName>
    </recommendedName>
</protein>
<dbReference type="STRING" id="988480.A0A075B322"/>
<evidence type="ECO:0000256" key="1">
    <source>
        <dbReference type="ARBA" id="ARBA00022574"/>
    </source>
</evidence>
<dbReference type="AlphaFoldDB" id="A0A075B322"/>
<dbReference type="InterPro" id="IPR036322">
    <property type="entry name" value="WD40_repeat_dom_sf"/>
</dbReference>
<dbReference type="InterPro" id="IPR048720">
    <property type="entry name" value="PROPPIN"/>
</dbReference>
<keyword evidence="1" id="KW-0853">WD repeat</keyword>
<evidence type="ECO:0000256" key="4">
    <source>
        <dbReference type="SAM" id="MobiDB-lite"/>
    </source>
</evidence>
<dbReference type="Pfam" id="PF21032">
    <property type="entry name" value="PROPPIN"/>
    <property type="match status" value="1"/>
</dbReference>
<reference evidence="5 6" key="1">
    <citation type="journal article" date="2013" name="Curr. Biol.">
        <title>Shared signatures of parasitism and phylogenomics unite Cryptomycota and microsporidia.</title>
        <authorList>
            <person name="James T.Y."/>
            <person name="Pelin A."/>
            <person name="Bonen L."/>
            <person name="Ahrendt S."/>
            <person name="Sain D."/>
            <person name="Corradi N."/>
            <person name="Stajich J.E."/>
        </authorList>
    </citation>
    <scope>NUCLEOTIDE SEQUENCE [LARGE SCALE GENOMIC DNA]</scope>
    <source>
        <strain evidence="5 6">CSF55</strain>
    </source>
</reference>
<sequence length="327" mass="36657">MTNSNETDKVQTLLRISLSDTDKLINSWIPTSYKDAPKEPKALSIYIPGTGLGYIKKNNEKKSADAKKTKKIHEAVLGKKRKENHKMSDQNIRRSSFMNEEESDEETSRASSIKRRNGHSTKSLMYVNFNQDFTCFSVGDNYGFKIFNTDPMKLKMDRGKVNYNFLKKKGTLGNNSLLDLKGQGIGIIEMLFRTNYLALVGGGDTPYQSNNKVLIWDDLKTKCVIELEFKSEIKSVKMRRDREVAHDHTIFQGLCAVSPTNDSAILAFPSSSPGIIQLIDLNNPKATPCLIKAHESRLAALAISSDGKKIATASEKVLTYLCYSRVL</sequence>
<name>A0A075B322_ROZAC</name>
<proteinExistence type="inferred from homology"/>
<comment type="similarity">
    <text evidence="3">Belongs to the WD repeat PROPPIN family.</text>
</comment>
<dbReference type="OrthoDB" id="1667587at2759"/>
<keyword evidence="6" id="KW-1185">Reference proteome</keyword>
<keyword evidence="2" id="KW-0677">Repeat</keyword>